<dbReference type="OrthoDB" id="2364436at2"/>
<evidence type="ECO:0000313" key="3">
    <source>
        <dbReference type="Proteomes" id="UP000003900"/>
    </source>
</evidence>
<keyword evidence="1" id="KW-0472">Membrane</keyword>
<dbReference type="Proteomes" id="UP000003900">
    <property type="component" value="Unassembled WGS sequence"/>
</dbReference>
<dbReference type="AlphaFoldDB" id="H3SN61"/>
<keyword evidence="1" id="KW-1133">Transmembrane helix</keyword>
<sequence length="218" mass="24859">MKKGAKLGIVLGIIAVLLIPAYFIGRTFGLFQGEVVLTRYALAIEVDGRKYDVWPLISSFAAMDKRGEDRQFYYQAERSDINYLFQLAYKEFEPEPSDDNPYLAGKIQYGGERDKYVTEVRQYENARDSKQIYQFHDGKGRLIYTYDPEAPIDRDYMKEIIAAGMTRHTGGGQSEVIDPYINITKLFKDKLGILVKLDVDAEAKLVTLSMEQGKDVNP</sequence>
<evidence type="ECO:0000313" key="2">
    <source>
        <dbReference type="EMBL" id="EHQ59492.1"/>
    </source>
</evidence>
<dbReference type="STRING" id="1131935.PDENDC454_25044"/>
<proteinExistence type="predicted"/>
<organism evidence="2 3">
    <name type="scientific">Paenibacillus dendritiformis C454</name>
    <dbReference type="NCBI Taxonomy" id="1131935"/>
    <lineage>
        <taxon>Bacteria</taxon>
        <taxon>Bacillati</taxon>
        <taxon>Bacillota</taxon>
        <taxon>Bacilli</taxon>
        <taxon>Bacillales</taxon>
        <taxon>Paenibacillaceae</taxon>
        <taxon>Paenibacillus</taxon>
    </lineage>
</organism>
<dbReference type="RefSeq" id="WP_006679487.1">
    <property type="nucleotide sequence ID" value="NZ_AHKH01000123.1"/>
</dbReference>
<evidence type="ECO:0000256" key="1">
    <source>
        <dbReference type="SAM" id="Phobius"/>
    </source>
</evidence>
<keyword evidence="1" id="KW-0812">Transmembrane</keyword>
<accession>H3SN61</accession>
<name>H3SN61_9BACL</name>
<keyword evidence="3" id="KW-1185">Reference proteome</keyword>
<reference evidence="2 3" key="1">
    <citation type="journal article" date="2012" name="J. Bacteriol.">
        <title>Genome Sequence of the Pattern-Forming Social Bacterium Paenibacillus dendritiformis C454 Chiral Morphotype.</title>
        <authorList>
            <person name="Sirota-Madi A."/>
            <person name="Olender T."/>
            <person name="Helman Y."/>
            <person name="Brainis I."/>
            <person name="Finkelshtein A."/>
            <person name="Roth D."/>
            <person name="Hagai E."/>
            <person name="Leshkowitz D."/>
            <person name="Brodsky L."/>
            <person name="Galatenko V."/>
            <person name="Nikolaev V."/>
            <person name="Gutnick D.L."/>
            <person name="Lancet D."/>
            <person name="Ben-Jacob E."/>
        </authorList>
    </citation>
    <scope>NUCLEOTIDE SEQUENCE [LARGE SCALE GENOMIC DNA]</scope>
    <source>
        <strain evidence="2 3">C454</strain>
    </source>
</reference>
<protein>
    <submittedName>
        <fullName evidence="2">Uncharacterized protein</fullName>
    </submittedName>
</protein>
<feature type="transmembrane region" description="Helical" evidence="1">
    <location>
        <begin position="7"/>
        <end position="25"/>
    </location>
</feature>
<gene>
    <name evidence="2" type="ORF">PDENDC454_25044</name>
</gene>
<dbReference type="PATRIC" id="fig|1131935.3.peg.5208"/>
<comment type="caution">
    <text evidence="2">The sequence shown here is derived from an EMBL/GenBank/DDBJ whole genome shotgun (WGS) entry which is preliminary data.</text>
</comment>
<dbReference type="EMBL" id="AHKH01000123">
    <property type="protein sequence ID" value="EHQ59492.1"/>
    <property type="molecule type" value="Genomic_DNA"/>
</dbReference>